<dbReference type="HAMAP" id="MF_01849">
    <property type="entry name" value="RNA_methyltr_RlmN"/>
    <property type="match status" value="1"/>
</dbReference>
<evidence type="ECO:0000256" key="10">
    <source>
        <dbReference type="ARBA" id="ARBA00023014"/>
    </source>
</evidence>
<comment type="function">
    <text evidence="12">Specifically methylates position 2 of adenine 2503 in 23S rRNA and position 2 of adenine 37 in tRNAs.</text>
</comment>
<gene>
    <name evidence="12" type="primary">rlmN</name>
    <name evidence="15" type="ORF">B5782_0989</name>
</gene>
<dbReference type="SUPFAM" id="SSF102114">
    <property type="entry name" value="Radical SAM enzymes"/>
    <property type="match status" value="1"/>
</dbReference>
<feature type="binding site" evidence="12">
    <location>
        <position position="261"/>
    </location>
    <ligand>
        <name>S-adenosyl-L-methionine</name>
        <dbReference type="ChEBI" id="CHEBI:59789"/>
    </ligand>
</feature>
<keyword evidence="7 12" id="KW-0949">S-adenosyl-L-methionine</keyword>
<name>A0A1V8PQN8_9BIFI</name>
<evidence type="ECO:0000313" key="16">
    <source>
        <dbReference type="Proteomes" id="UP000192666"/>
    </source>
</evidence>
<feature type="active site" description="S-methylcysteine intermediate" evidence="12">
    <location>
        <position position="406"/>
    </location>
</feature>
<dbReference type="SFLD" id="SFLDF00275">
    <property type="entry name" value="adenosine_C2_methyltransferase"/>
    <property type="match status" value="1"/>
</dbReference>
<keyword evidence="5 12" id="KW-0489">Methyltransferase</keyword>
<sequence>MRTIRVRAVVGDWNVGRVKEKQMSDSVNSMKDLPETGITPGGTTGAFRDVLSKDHARRGKPPLHFADMTEEERITKAKDLGLPKFRVKQLANHYYGHFDVNAEEFSDFPAAKRVEAAEIFFPTLITEVTRQVADEGTTIKTLWRLFDGSLIESVLMRYPTRTTLCISSQVGCGMGCPFCATGQLGLTRNMSAGEIVEQVRVAAKAMRDGEVAGGPGRLSNIVFMGMGEPMGNYKSVLSAVRQISSMPPEGFGISARNITVSTVGVVPGIKKLMAEGIPVRLAVSLHAPNDELRDELVPMNKRFNTTQVLDAAHDYYLASKRRVSIEYALMRGINDQAEHAKLLAKRLNHYGDNWAHVNPIPLNPIEGSRWTASKPEDEQQFLDILHKAGITATLRDTRGQDIDGACGQLAAKERD</sequence>
<dbReference type="GO" id="GO:0000049">
    <property type="term" value="F:tRNA binding"/>
    <property type="evidence" value="ECO:0007669"/>
    <property type="project" value="UniProtKB-UniRule"/>
</dbReference>
<dbReference type="PANTHER" id="PTHR30544">
    <property type="entry name" value="23S RRNA METHYLTRANSFERASE"/>
    <property type="match status" value="1"/>
</dbReference>
<feature type="region of interest" description="Disordered" evidence="13">
    <location>
        <begin position="25"/>
        <end position="45"/>
    </location>
</feature>
<dbReference type="GO" id="GO:0051539">
    <property type="term" value="F:4 iron, 4 sulfur cluster binding"/>
    <property type="evidence" value="ECO:0007669"/>
    <property type="project" value="UniProtKB-UniRule"/>
</dbReference>
<keyword evidence="12" id="KW-0819">tRNA processing</keyword>
<feature type="binding site" evidence="12">
    <location>
        <position position="176"/>
    </location>
    <ligand>
        <name>[4Fe-4S] cluster</name>
        <dbReference type="ChEBI" id="CHEBI:49883"/>
        <note>4Fe-4S-S-AdoMet</note>
    </ligand>
</feature>
<dbReference type="InterPro" id="IPR058240">
    <property type="entry name" value="rSAM_sf"/>
</dbReference>
<proteinExistence type="inferred from homology"/>
<keyword evidence="6 12" id="KW-0808">Transferase</keyword>
<dbReference type="FunFam" id="3.20.20.70:FF:000014">
    <property type="entry name" value="Probable dual-specificity RNA methyltransferase RlmN"/>
    <property type="match status" value="1"/>
</dbReference>
<feature type="binding site" evidence="12">
    <location>
        <position position="363"/>
    </location>
    <ligand>
        <name>S-adenosyl-L-methionine</name>
        <dbReference type="ChEBI" id="CHEBI:59789"/>
    </ligand>
</feature>
<evidence type="ECO:0000256" key="7">
    <source>
        <dbReference type="ARBA" id="ARBA00022691"/>
    </source>
</evidence>
<dbReference type="InterPro" id="IPR007197">
    <property type="entry name" value="rSAM"/>
</dbReference>
<dbReference type="InterPro" id="IPR004383">
    <property type="entry name" value="rRNA_lsu_MTrfase_RlmN/Cfr"/>
</dbReference>
<dbReference type="AlphaFoldDB" id="A0A1V8PQN8"/>
<dbReference type="EMBL" id="NAQA01000003">
    <property type="protein sequence ID" value="OQM51042.1"/>
    <property type="molecule type" value="Genomic_DNA"/>
</dbReference>
<feature type="binding site" evidence="12">
    <location>
        <position position="172"/>
    </location>
    <ligand>
        <name>[4Fe-4S] cluster</name>
        <dbReference type="ChEBI" id="CHEBI:49883"/>
        <note>4Fe-4S-S-AdoMet</note>
    </ligand>
</feature>
<dbReference type="Proteomes" id="UP000192666">
    <property type="component" value="Unassembled WGS sequence"/>
</dbReference>
<evidence type="ECO:0000313" key="15">
    <source>
        <dbReference type="EMBL" id="OQM51042.1"/>
    </source>
</evidence>
<keyword evidence="11 12" id="KW-1015">Disulfide bond</keyword>
<dbReference type="InterPro" id="IPR027492">
    <property type="entry name" value="RNA_MTrfase_RlmN"/>
</dbReference>
<feature type="active site" description="Proton acceptor" evidence="12">
    <location>
        <position position="152"/>
    </location>
</feature>
<organism evidence="15 16">
    <name type="scientific">Bifidobacterium catenulatum</name>
    <dbReference type="NCBI Taxonomy" id="1686"/>
    <lineage>
        <taxon>Bacteria</taxon>
        <taxon>Bacillati</taxon>
        <taxon>Actinomycetota</taxon>
        <taxon>Actinomycetes</taxon>
        <taxon>Bifidobacteriales</taxon>
        <taxon>Bifidobacteriaceae</taxon>
        <taxon>Bifidobacterium</taxon>
    </lineage>
</organism>
<dbReference type="GO" id="GO:0002935">
    <property type="term" value="F:tRNA (adenine(37)-C2)-methyltransferase activity"/>
    <property type="evidence" value="ECO:0007669"/>
    <property type="project" value="UniProtKB-UniRule"/>
</dbReference>
<evidence type="ECO:0000256" key="9">
    <source>
        <dbReference type="ARBA" id="ARBA00023004"/>
    </source>
</evidence>
<evidence type="ECO:0000256" key="2">
    <source>
        <dbReference type="ARBA" id="ARBA00022485"/>
    </source>
</evidence>
<evidence type="ECO:0000256" key="6">
    <source>
        <dbReference type="ARBA" id="ARBA00022679"/>
    </source>
</evidence>
<dbReference type="GO" id="GO:0046872">
    <property type="term" value="F:metal ion binding"/>
    <property type="evidence" value="ECO:0007669"/>
    <property type="project" value="UniProtKB-KW"/>
</dbReference>
<dbReference type="InterPro" id="IPR006638">
    <property type="entry name" value="Elp3/MiaA/NifB-like_rSAM"/>
</dbReference>
<dbReference type="InterPro" id="IPR013785">
    <property type="entry name" value="Aldolase_TIM"/>
</dbReference>
<keyword evidence="9 12" id="KW-0408">Iron</keyword>
<dbReference type="GO" id="GO:0019843">
    <property type="term" value="F:rRNA binding"/>
    <property type="evidence" value="ECO:0007669"/>
    <property type="project" value="UniProtKB-UniRule"/>
</dbReference>
<comment type="caution">
    <text evidence="12">Lacks conserved residue(s) required for the propagation of feature annotation.</text>
</comment>
<comment type="subcellular location">
    <subcellularLocation>
        <location evidence="1 12">Cytoplasm</location>
    </subcellularLocation>
</comment>
<dbReference type="EC" id="2.1.1.192" evidence="12"/>
<keyword evidence="4 12" id="KW-0698">rRNA processing</keyword>
<protein>
    <recommendedName>
        <fullName evidence="12">Probable dual-specificity RNA methyltransferase RlmN</fullName>
        <ecNumber evidence="12">2.1.1.192</ecNumber>
    </recommendedName>
    <alternativeName>
        <fullName evidence="12">23S rRNA (adenine(2503)-C(2))-methyltransferase</fullName>
    </alternativeName>
    <alternativeName>
        <fullName evidence="12">23S rRNA m2A2503 methyltransferase</fullName>
    </alternativeName>
    <alternativeName>
        <fullName evidence="12">Ribosomal RNA large subunit methyltransferase N</fullName>
    </alternativeName>
    <alternativeName>
        <fullName evidence="12">tRNA (adenine(37)-C(2))-methyltransferase</fullName>
    </alternativeName>
    <alternativeName>
        <fullName evidence="12">tRNA m2A37 methyltransferase</fullName>
    </alternativeName>
</protein>
<feature type="binding site" evidence="12">
    <location>
        <position position="179"/>
    </location>
    <ligand>
        <name>[4Fe-4S] cluster</name>
        <dbReference type="ChEBI" id="CHEBI:49883"/>
        <note>4Fe-4S-S-AdoMet</note>
    </ligand>
</feature>
<dbReference type="CDD" id="cd01335">
    <property type="entry name" value="Radical_SAM"/>
    <property type="match status" value="1"/>
</dbReference>
<dbReference type="GO" id="GO:0070475">
    <property type="term" value="P:rRNA base methylation"/>
    <property type="evidence" value="ECO:0007669"/>
    <property type="project" value="UniProtKB-UniRule"/>
</dbReference>
<dbReference type="GO" id="GO:0070040">
    <property type="term" value="F:rRNA (adenine(2503)-C2-)-methyltransferase activity"/>
    <property type="evidence" value="ECO:0007669"/>
    <property type="project" value="UniProtKB-UniRule"/>
</dbReference>
<comment type="miscellaneous">
    <text evidence="12">Reaction proceeds by a ping-pong mechanism involving intermediate methylation of a conserved cysteine residue.</text>
</comment>
<evidence type="ECO:0000256" key="12">
    <source>
        <dbReference type="HAMAP-Rule" id="MF_01849"/>
    </source>
</evidence>
<keyword evidence="2 12" id="KW-0004">4Fe-4S</keyword>
<dbReference type="Gene3D" id="3.20.20.70">
    <property type="entry name" value="Aldolase class I"/>
    <property type="match status" value="1"/>
</dbReference>
<comment type="cofactor">
    <cofactor evidence="12">
        <name>[4Fe-4S] cluster</name>
        <dbReference type="ChEBI" id="CHEBI:49883"/>
    </cofactor>
    <text evidence="12">Binds 1 [4Fe-4S] cluster. The cluster is coordinated with 3 cysteines and an exchangeable S-adenosyl-L-methionine.</text>
</comment>
<comment type="catalytic activity">
    <reaction evidence="12">
        <text>adenosine(2503) in 23S rRNA + 2 reduced [2Fe-2S]-[ferredoxin] + 2 S-adenosyl-L-methionine = 2-methyladenosine(2503) in 23S rRNA + 5'-deoxyadenosine + L-methionine + 2 oxidized [2Fe-2S]-[ferredoxin] + S-adenosyl-L-homocysteine</text>
        <dbReference type="Rhea" id="RHEA:42916"/>
        <dbReference type="Rhea" id="RHEA-COMP:10000"/>
        <dbReference type="Rhea" id="RHEA-COMP:10001"/>
        <dbReference type="Rhea" id="RHEA-COMP:10152"/>
        <dbReference type="Rhea" id="RHEA-COMP:10282"/>
        <dbReference type="ChEBI" id="CHEBI:17319"/>
        <dbReference type="ChEBI" id="CHEBI:33737"/>
        <dbReference type="ChEBI" id="CHEBI:33738"/>
        <dbReference type="ChEBI" id="CHEBI:57844"/>
        <dbReference type="ChEBI" id="CHEBI:57856"/>
        <dbReference type="ChEBI" id="CHEBI:59789"/>
        <dbReference type="ChEBI" id="CHEBI:74411"/>
        <dbReference type="ChEBI" id="CHEBI:74497"/>
        <dbReference type="EC" id="2.1.1.192"/>
    </reaction>
</comment>
<dbReference type="NCBIfam" id="TIGR00048">
    <property type="entry name" value="rRNA_mod_RlmN"/>
    <property type="match status" value="1"/>
</dbReference>
<keyword evidence="10 12" id="KW-0411">Iron-sulfur</keyword>
<evidence type="ECO:0000256" key="3">
    <source>
        <dbReference type="ARBA" id="ARBA00022490"/>
    </source>
</evidence>
<keyword evidence="3 12" id="KW-0963">Cytoplasm</keyword>
<comment type="caution">
    <text evidence="15">The sequence shown here is derived from an EMBL/GenBank/DDBJ whole genome shotgun (WGS) entry which is preliminary data.</text>
</comment>
<dbReference type="PROSITE" id="PS51918">
    <property type="entry name" value="RADICAL_SAM"/>
    <property type="match status" value="1"/>
</dbReference>
<dbReference type="Pfam" id="PF04055">
    <property type="entry name" value="Radical_SAM"/>
    <property type="match status" value="1"/>
</dbReference>
<dbReference type="PIRSF" id="PIRSF006004">
    <property type="entry name" value="CHP00048"/>
    <property type="match status" value="1"/>
</dbReference>
<evidence type="ECO:0000256" key="13">
    <source>
        <dbReference type="SAM" id="MobiDB-lite"/>
    </source>
</evidence>
<dbReference type="PANTHER" id="PTHR30544:SF5">
    <property type="entry name" value="RADICAL SAM CORE DOMAIN-CONTAINING PROTEIN"/>
    <property type="match status" value="1"/>
</dbReference>
<evidence type="ECO:0000256" key="5">
    <source>
        <dbReference type="ARBA" id="ARBA00022603"/>
    </source>
</evidence>
<accession>A0A1V8PQN8</accession>
<feature type="binding site" evidence="12">
    <location>
        <begin position="227"/>
        <end position="228"/>
    </location>
    <ligand>
        <name>S-adenosyl-L-methionine</name>
        <dbReference type="ChEBI" id="CHEBI:59789"/>
    </ligand>
</feature>
<dbReference type="GO" id="GO:0005737">
    <property type="term" value="C:cytoplasm"/>
    <property type="evidence" value="ECO:0007669"/>
    <property type="project" value="UniProtKB-SubCell"/>
</dbReference>
<evidence type="ECO:0000256" key="11">
    <source>
        <dbReference type="ARBA" id="ARBA00023157"/>
    </source>
</evidence>
<evidence type="ECO:0000256" key="1">
    <source>
        <dbReference type="ARBA" id="ARBA00004496"/>
    </source>
</evidence>
<comment type="catalytic activity">
    <reaction evidence="12">
        <text>adenosine(37) in tRNA + 2 reduced [2Fe-2S]-[ferredoxin] + 2 S-adenosyl-L-methionine = 2-methyladenosine(37) in tRNA + 5'-deoxyadenosine + L-methionine + 2 oxidized [2Fe-2S]-[ferredoxin] + S-adenosyl-L-homocysteine</text>
        <dbReference type="Rhea" id="RHEA:43332"/>
        <dbReference type="Rhea" id="RHEA-COMP:10000"/>
        <dbReference type="Rhea" id="RHEA-COMP:10001"/>
        <dbReference type="Rhea" id="RHEA-COMP:10162"/>
        <dbReference type="Rhea" id="RHEA-COMP:10485"/>
        <dbReference type="ChEBI" id="CHEBI:17319"/>
        <dbReference type="ChEBI" id="CHEBI:33737"/>
        <dbReference type="ChEBI" id="CHEBI:33738"/>
        <dbReference type="ChEBI" id="CHEBI:57844"/>
        <dbReference type="ChEBI" id="CHEBI:57856"/>
        <dbReference type="ChEBI" id="CHEBI:59789"/>
        <dbReference type="ChEBI" id="CHEBI:74411"/>
        <dbReference type="ChEBI" id="CHEBI:74497"/>
        <dbReference type="EC" id="2.1.1.192"/>
    </reaction>
</comment>
<dbReference type="InterPro" id="IPR040072">
    <property type="entry name" value="Methyltransferase_A"/>
</dbReference>
<comment type="similarity">
    <text evidence="12">Belongs to the radical SAM superfamily. RlmN family.</text>
</comment>
<feature type="binding site" evidence="12">
    <location>
        <begin position="284"/>
        <end position="286"/>
    </location>
    <ligand>
        <name>S-adenosyl-L-methionine</name>
        <dbReference type="ChEBI" id="CHEBI:59789"/>
    </ligand>
</feature>
<keyword evidence="8 12" id="KW-0479">Metal-binding</keyword>
<dbReference type="GO" id="GO:0030488">
    <property type="term" value="P:tRNA methylation"/>
    <property type="evidence" value="ECO:0007669"/>
    <property type="project" value="UniProtKB-UniRule"/>
</dbReference>
<reference evidence="15 16" key="1">
    <citation type="submission" date="2017-03" db="EMBL/GenBank/DDBJ databases">
        <title>Maternal inheritance of bifidobacteria.</title>
        <authorList>
            <person name="Lugli G.A."/>
            <person name="Duranti S."/>
            <person name="Milani C."/>
            <person name="Mancabelli L."/>
        </authorList>
    </citation>
    <scope>NUCLEOTIDE SEQUENCE [LARGE SCALE GENOMIC DNA]</scope>
    <source>
        <strain evidence="15 16">1899B</strain>
    </source>
</reference>
<feature type="domain" description="Radical SAM core" evidence="14">
    <location>
        <begin position="158"/>
        <end position="401"/>
    </location>
</feature>
<dbReference type="SFLD" id="SFLDS00029">
    <property type="entry name" value="Radical_SAM"/>
    <property type="match status" value="1"/>
</dbReference>
<dbReference type="SFLD" id="SFLDG01062">
    <property type="entry name" value="methyltransferase_(Class_A)"/>
    <property type="match status" value="1"/>
</dbReference>
<evidence type="ECO:0000259" key="14">
    <source>
        <dbReference type="PROSITE" id="PS51918"/>
    </source>
</evidence>
<dbReference type="SMART" id="SM00729">
    <property type="entry name" value="Elp3"/>
    <property type="match status" value="1"/>
</dbReference>
<evidence type="ECO:0000256" key="8">
    <source>
        <dbReference type="ARBA" id="ARBA00022723"/>
    </source>
</evidence>
<evidence type="ECO:0000256" key="4">
    <source>
        <dbReference type="ARBA" id="ARBA00022552"/>
    </source>
</evidence>